<reference evidence="2 3" key="1">
    <citation type="submission" date="2018-06" db="EMBL/GenBank/DDBJ databases">
        <title>Streptomyces reniochalinae sp. nov. and Streptomyces diacarnus sp. nov. from marine sponges.</title>
        <authorList>
            <person name="Li L."/>
        </authorList>
    </citation>
    <scope>NUCLEOTIDE SEQUENCE [LARGE SCALE GENOMIC DNA]</scope>
    <source>
        <strain evidence="2 3">LHW50302</strain>
    </source>
</reference>
<name>A0A367EB99_9ACTN</name>
<dbReference type="AlphaFoldDB" id="A0A367EB99"/>
<evidence type="ECO:0000313" key="2">
    <source>
        <dbReference type="EMBL" id="RCG15336.1"/>
    </source>
</evidence>
<sequence>MTEHASAELVIRDARHGAPATTTRRDSSHSGSPRMRALTSHVDLSGHAGLLRCVDLLGHVDLSGPDGRT</sequence>
<gene>
    <name evidence="2" type="ORF">DQ392_24455</name>
</gene>
<protein>
    <submittedName>
        <fullName evidence="2">Uncharacterized protein</fullName>
    </submittedName>
</protein>
<evidence type="ECO:0000313" key="3">
    <source>
        <dbReference type="Proteomes" id="UP000253507"/>
    </source>
</evidence>
<feature type="compositionally biased region" description="Basic and acidic residues" evidence="1">
    <location>
        <begin position="1"/>
        <end position="16"/>
    </location>
</feature>
<keyword evidence="3" id="KW-1185">Reference proteome</keyword>
<evidence type="ECO:0000256" key="1">
    <source>
        <dbReference type="SAM" id="MobiDB-lite"/>
    </source>
</evidence>
<accession>A0A367EB99</accession>
<feature type="region of interest" description="Disordered" evidence="1">
    <location>
        <begin position="1"/>
        <end position="35"/>
    </location>
</feature>
<comment type="caution">
    <text evidence="2">The sequence shown here is derived from an EMBL/GenBank/DDBJ whole genome shotgun (WGS) entry which is preliminary data.</text>
</comment>
<proteinExistence type="predicted"/>
<dbReference type="Proteomes" id="UP000253507">
    <property type="component" value="Unassembled WGS sequence"/>
</dbReference>
<dbReference type="EMBL" id="QOIM01000041">
    <property type="protein sequence ID" value="RCG15336.1"/>
    <property type="molecule type" value="Genomic_DNA"/>
</dbReference>
<organism evidence="2 3">
    <name type="scientific">Streptomyces reniochalinae</name>
    <dbReference type="NCBI Taxonomy" id="2250578"/>
    <lineage>
        <taxon>Bacteria</taxon>
        <taxon>Bacillati</taxon>
        <taxon>Actinomycetota</taxon>
        <taxon>Actinomycetes</taxon>
        <taxon>Kitasatosporales</taxon>
        <taxon>Streptomycetaceae</taxon>
        <taxon>Streptomyces</taxon>
    </lineage>
</organism>